<feature type="transmembrane region" description="Helical" evidence="1">
    <location>
        <begin position="37"/>
        <end position="59"/>
    </location>
</feature>
<keyword evidence="1" id="KW-0472">Membrane</keyword>
<dbReference type="Proteomes" id="UP000607653">
    <property type="component" value="Unassembled WGS sequence"/>
</dbReference>
<name>A0A822Y564_NELNU</name>
<feature type="transmembrane region" description="Helical" evidence="1">
    <location>
        <begin position="137"/>
        <end position="154"/>
    </location>
</feature>
<keyword evidence="3" id="KW-1185">Reference proteome</keyword>
<sequence length="229" mass="26377">MSETEEKEFIFHETRSLCSLKTLFHSSFNVFRDNPRLFISIFALTTFPLSLLFFCSSLYSRQLKDQIYSLEALALLKESRADSLTLLRLKTLFFLPSYVLSVLATITSVNSMLLAYSGRRPSCRTAVTAILMSWKRPLVTSIYVFIIMVAYDHVPRTISAMVADNSRSRWLVAVIGLIVDEYLRAVLSSAVVVSVTEERLGWEAVKAGWWMVEEKRFWLGFWFWLRVGV</sequence>
<dbReference type="EMBL" id="DUZY01000002">
    <property type="protein sequence ID" value="DAD27597.1"/>
    <property type="molecule type" value="Genomic_DNA"/>
</dbReference>
<keyword evidence="1" id="KW-1133">Transmembrane helix</keyword>
<dbReference type="PANTHER" id="PTHR33133:SF21">
    <property type="entry name" value="TRANSMEMBRANE PROTEIN"/>
    <property type="match status" value="1"/>
</dbReference>
<comment type="caution">
    <text evidence="2">The sequence shown here is derived from an EMBL/GenBank/DDBJ whole genome shotgun (WGS) entry which is preliminary data.</text>
</comment>
<proteinExistence type="predicted"/>
<dbReference type="AlphaFoldDB" id="A0A822Y564"/>
<accession>A0A822Y564</accession>
<evidence type="ECO:0000313" key="2">
    <source>
        <dbReference type="EMBL" id="DAD27597.1"/>
    </source>
</evidence>
<reference evidence="2 3" key="1">
    <citation type="journal article" date="2020" name="Mol. Biol. Evol.">
        <title>Distinct Expression and Methylation Patterns for Genes with Different Fates following a Single Whole-Genome Duplication in Flowering Plants.</title>
        <authorList>
            <person name="Shi T."/>
            <person name="Rahmani R.S."/>
            <person name="Gugger P.F."/>
            <person name="Wang M."/>
            <person name="Li H."/>
            <person name="Zhang Y."/>
            <person name="Li Z."/>
            <person name="Wang Q."/>
            <person name="Van de Peer Y."/>
            <person name="Marchal K."/>
            <person name="Chen J."/>
        </authorList>
    </citation>
    <scope>NUCLEOTIDE SEQUENCE [LARGE SCALE GENOMIC DNA]</scope>
    <source>
        <tissue evidence="2">Leaf</tissue>
    </source>
</reference>
<evidence type="ECO:0000256" key="1">
    <source>
        <dbReference type="SAM" id="Phobius"/>
    </source>
</evidence>
<protein>
    <submittedName>
        <fullName evidence="2">Uncharacterized protein</fullName>
    </submittedName>
</protein>
<feature type="transmembrane region" description="Helical" evidence="1">
    <location>
        <begin position="93"/>
        <end position="116"/>
    </location>
</feature>
<organism evidence="2 3">
    <name type="scientific">Nelumbo nucifera</name>
    <name type="common">Sacred lotus</name>
    <dbReference type="NCBI Taxonomy" id="4432"/>
    <lineage>
        <taxon>Eukaryota</taxon>
        <taxon>Viridiplantae</taxon>
        <taxon>Streptophyta</taxon>
        <taxon>Embryophyta</taxon>
        <taxon>Tracheophyta</taxon>
        <taxon>Spermatophyta</taxon>
        <taxon>Magnoliopsida</taxon>
        <taxon>Proteales</taxon>
        <taxon>Nelumbonaceae</taxon>
        <taxon>Nelumbo</taxon>
    </lineage>
</organism>
<keyword evidence="1" id="KW-0812">Transmembrane</keyword>
<gene>
    <name evidence="2" type="ORF">HUJ06_029065</name>
</gene>
<dbReference type="PANTHER" id="PTHR33133">
    <property type="entry name" value="OS08G0107100 PROTEIN-RELATED"/>
    <property type="match status" value="1"/>
</dbReference>
<evidence type="ECO:0000313" key="3">
    <source>
        <dbReference type="Proteomes" id="UP000607653"/>
    </source>
</evidence>